<dbReference type="InterPro" id="IPR006076">
    <property type="entry name" value="FAD-dep_OxRdtase"/>
</dbReference>
<dbReference type="GO" id="GO:0016491">
    <property type="term" value="F:oxidoreductase activity"/>
    <property type="evidence" value="ECO:0007669"/>
    <property type="project" value="UniProtKB-KW"/>
</dbReference>
<dbReference type="OrthoDB" id="9814969at2"/>
<evidence type="ECO:0000313" key="5">
    <source>
        <dbReference type="Proteomes" id="UP000019849"/>
    </source>
</evidence>
<dbReference type="Proteomes" id="UP000294958">
    <property type="component" value="Unassembled WGS sequence"/>
</dbReference>
<dbReference type="Gene3D" id="3.30.9.10">
    <property type="entry name" value="D-Amino Acid Oxidase, subunit A, domain 2"/>
    <property type="match status" value="1"/>
</dbReference>
<feature type="domain" description="FAD dependent oxidoreductase" evidence="2">
    <location>
        <begin position="31"/>
        <end position="381"/>
    </location>
</feature>
<sequence length="427" mass="45366">MLNDPRTHGLWEASAPPAPVTSSLAEAVEADVVIVGGGYTGLSCALHLSEAGKSVVLLEAHEFGFGGAGRNVGLINAGLWLMPDDVSAAAGELYGERLLAALGDGPALVMSLIERHRIDCELERNGTLHCAVGAAGLEELRRREAQWLKRGAPVSLLDARDTAERVGTRAYAGALLDRRAGTLQPLAYARGLARAAGAAGARLCTSSPVVLAERAGVRWDVRTPEGRVGAQWLVVATDAYGQGPFQGTREAQVRLPYFNLATQPLDAALLDAILPGKEGVWDTKTILSSFRPDHAGRLVFGSVGALRHGGAAIHKGWAQRALTRLFPQLAGIGFEHEWYGQIGMTSDAVPRFHAFGPRAVAVFGYNGRGISPGTVFGRELALLVLGEKSPEDLPLPMSGMNPVPLRRVREIYYEAGAQIAHLAGDRF</sequence>
<dbReference type="PATRIC" id="fig|69279.3.peg.4077"/>
<dbReference type="Gene3D" id="3.50.50.60">
    <property type="entry name" value="FAD/NAD(P)-binding domain"/>
    <property type="match status" value="1"/>
</dbReference>
<dbReference type="Proteomes" id="UP000019849">
    <property type="component" value="Unassembled WGS sequence"/>
</dbReference>
<name>A0A011TEZ2_9HYPH</name>
<dbReference type="EMBL" id="SNZF01000025">
    <property type="protein sequence ID" value="TDR32918.1"/>
    <property type="molecule type" value="Genomic_DNA"/>
</dbReference>
<dbReference type="EMBL" id="JENY01000031">
    <property type="protein sequence ID" value="EXL02412.1"/>
    <property type="molecule type" value="Genomic_DNA"/>
</dbReference>
<dbReference type="HOGENOM" id="CLU_007884_3_3_5"/>
<proteinExistence type="predicted"/>
<evidence type="ECO:0000259" key="2">
    <source>
        <dbReference type="Pfam" id="PF01266"/>
    </source>
</evidence>
<dbReference type="STRING" id="69279.BG36_15085"/>
<dbReference type="InterPro" id="IPR036188">
    <property type="entry name" value="FAD/NAD-bd_sf"/>
</dbReference>
<keyword evidence="6" id="KW-1185">Reference proteome</keyword>
<gene>
    <name evidence="3" type="ORF">BG36_15085</name>
    <name evidence="4" type="ORF">DES43_12548</name>
</gene>
<dbReference type="PANTHER" id="PTHR13847">
    <property type="entry name" value="SARCOSINE DEHYDROGENASE-RELATED"/>
    <property type="match status" value="1"/>
</dbReference>
<dbReference type="GO" id="GO:0005737">
    <property type="term" value="C:cytoplasm"/>
    <property type="evidence" value="ECO:0007669"/>
    <property type="project" value="TreeGrafter"/>
</dbReference>
<dbReference type="Pfam" id="PF01266">
    <property type="entry name" value="DAO"/>
    <property type="match status" value="1"/>
</dbReference>
<protein>
    <submittedName>
        <fullName evidence="3">FAD-dependent oxidoreductase</fullName>
    </submittedName>
    <submittedName>
        <fullName evidence="4">Glycine/D-amino acid oxidase-like deaminating enzyme</fullName>
    </submittedName>
</protein>
<reference evidence="4 6" key="2">
    <citation type="submission" date="2019-03" db="EMBL/GenBank/DDBJ databases">
        <title>Genomic Encyclopedia of Type Strains, Phase IV (KMG-IV): sequencing the most valuable type-strain genomes for metagenomic binning, comparative biology and taxonomic classification.</title>
        <authorList>
            <person name="Goeker M."/>
        </authorList>
    </citation>
    <scope>NUCLEOTIDE SEQUENCE [LARGE SCALE GENOMIC DNA]</scope>
    <source>
        <strain evidence="4 6">DSM 11603</strain>
    </source>
</reference>
<evidence type="ECO:0000313" key="3">
    <source>
        <dbReference type="EMBL" id="EXL02412.1"/>
    </source>
</evidence>
<organism evidence="3 5">
    <name type="scientific">Aquamicrobium defluvii</name>
    <dbReference type="NCBI Taxonomy" id="69279"/>
    <lineage>
        <taxon>Bacteria</taxon>
        <taxon>Pseudomonadati</taxon>
        <taxon>Pseudomonadota</taxon>
        <taxon>Alphaproteobacteria</taxon>
        <taxon>Hyphomicrobiales</taxon>
        <taxon>Phyllobacteriaceae</taxon>
        <taxon>Aquamicrobium</taxon>
    </lineage>
</organism>
<dbReference type="PANTHER" id="PTHR13847:SF275">
    <property type="entry name" value="GAMMA-GLUTAMYLPUTRESCINE OXIDOREDUCTASE"/>
    <property type="match status" value="1"/>
</dbReference>
<dbReference type="SUPFAM" id="SSF51905">
    <property type="entry name" value="FAD/NAD(P)-binding domain"/>
    <property type="match status" value="1"/>
</dbReference>
<accession>A0A011TEZ2</accession>
<dbReference type="eggNOG" id="COG0665">
    <property type="taxonomic scope" value="Bacteria"/>
</dbReference>
<evidence type="ECO:0000256" key="1">
    <source>
        <dbReference type="ARBA" id="ARBA00023002"/>
    </source>
</evidence>
<dbReference type="AlphaFoldDB" id="A0A011TEZ2"/>
<reference evidence="3 5" key="1">
    <citation type="submission" date="2014-02" db="EMBL/GenBank/DDBJ databases">
        <title>Aquamicrobium defluvii Genome sequencing.</title>
        <authorList>
            <person name="Wang X."/>
        </authorList>
    </citation>
    <scope>NUCLEOTIDE SEQUENCE [LARGE SCALE GENOMIC DNA]</scope>
    <source>
        <strain evidence="3 5">W13Z1</strain>
    </source>
</reference>
<keyword evidence="1" id="KW-0560">Oxidoreductase</keyword>
<dbReference type="RefSeq" id="WP_035031203.1">
    <property type="nucleotide sequence ID" value="NZ_KK073903.1"/>
</dbReference>
<evidence type="ECO:0000313" key="6">
    <source>
        <dbReference type="Proteomes" id="UP000294958"/>
    </source>
</evidence>
<comment type="caution">
    <text evidence="3">The sequence shown here is derived from an EMBL/GenBank/DDBJ whole genome shotgun (WGS) entry which is preliminary data.</text>
</comment>
<evidence type="ECO:0000313" key="4">
    <source>
        <dbReference type="EMBL" id="TDR32918.1"/>
    </source>
</evidence>